<dbReference type="InterPro" id="IPR035965">
    <property type="entry name" value="PAS-like_dom_sf"/>
</dbReference>
<feature type="transmembrane region" description="Helical" evidence="1">
    <location>
        <begin position="343"/>
        <end position="366"/>
    </location>
</feature>
<dbReference type="NCBIfam" id="TIGR00254">
    <property type="entry name" value="GGDEF"/>
    <property type="match status" value="1"/>
</dbReference>
<dbReference type="AlphaFoldDB" id="A0A8B2NRN3"/>
<dbReference type="GO" id="GO:0007165">
    <property type="term" value="P:signal transduction"/>
    <property type="evidence" value="ECO:0007669"/>
    <property type="project" value="InterPro"/>
</dbReference>
<feature type="domain" description="GGDEF" evidence="4">
    <location>
        <begin position="591"/>
        <end position="724"/>
    </location>
</feature>
<dbReference type="PROSITE" id="PS50883">
    <property type="entry name" value="EAL"/>
    <property type="match status" value="1"/>
</dbReference>
<gene>
    <name evidence="5" type="ORF">DLJ53_09040</name>
</gene>
<dbReference type="PROSITE" id="PS50885">
    <property type="entry name" value="HAMP"/>
    <property type="match status" value="1"/>
</dbReference>
<dbReference type="CDD" id="cd01949">
    <property type="entry name" value="GGDEF"/>
    <property type="match status" value="1"/>
</dbReference>
<feature type="domain" description="EAL" evidence="2">
    <location>
        <begin position="733"/>
        <end position="982"/>
    </location>
</feature>
<keyword evidence="1" id="KW-1133">Transmembrane helix</keyword>
<dbReference type="InterPro" id="IPR003660">
    <property type="entry name" value="HAMP_dom"/>
</dbReference>
<proteinExistence type="predicted"/>
<dbReference type="InterPro" id="IPR001633">
    <property type="entry name" value="EAL_dom"/>
</dbReference>
<dbReference type="Pfam" id="PF00563">
    <property type="entry name" value="EAL"/>
    <property type="match status" value="1"/>
</dbReference>
<dbReference type="EMBL" id="QHHQ01000002">
    <property type="protein sequence ID" value="RAI01561.1"/>
    <property type="molecule type" value="Genomic_DNA"/>
</dbReference>
<dbReference type="InterPro" id="IPR035919">
    <property type="entry name" value="EAL_sf"/>
</dbReference>
<dbReference type="Gene3D" id="3.30.450.20">
    <property type="entry name" value="PAS domain"/>
    <property type="match status" value="1"/>
</dbReference>
<sequence length="991" mass="107939">MTHQSIRRKLTATFLILAAGAVAGGGVGIYCVSRIAATVGVYANVTSPLMAETMALIDTAHGLKSTAFRAGRPGSTYADAIDEISALHAEADTRIRAIEGYFAKAGAELRLGNRIEERFTAALDRMVKASEREAQAAAQAEQLRTRIVRISGRAAHVIEGIAAATGQDIAIIEEQANFDILNGVATVEGMSSLITHLLSEPLQVAGRAQRLRGELHAIERAVRSEWMAGGDFDSSARGIRASLHTVRRLSKEMSGLMRHDSDRIQLAMLDRDIAALGTLTLGEYGLFAEARRLAAARASLAAGRLEVERLDEDYLTILNEAQDFVSRLNSDAHASATVVIEQALAFVTISVVVYLIVATLLGMRVARKVTHPIDRLTQHAARISRSGDMQRLEDTAIVTRLDEIGELARAFNAMIADLQYARRRLVEQSEAKVQVQYQRLVSAIGSLRHGLIMYDREHNVVIWNDRLAEIYDFDMDFAAPGVPLRDVIGELVRQDVIDAGHELVSIARDAVGTRQPVAYTIALNDGRSIAISSSPTPDGGAVSVHEDITERLQSQERIAFMALHDMLTELPNRVAFRDRLVAALSRVPRGHPLAVLAFDLDHFKHVNDTLGHPVGDTLLKSVAERVRACLRPSDTFARLGGDEFAIVQLDIEAPRMASALAARMIAEVSRPYEIDGHKVVIGASVGIALSSDDGLDPDDLLRNADMALYRSKELGRGTFSFFEPGMNQRMQSRRTMEMELRNALAAGQFEVYYQPLVRADSGAVSCFEALLRWHHPERGTVSACDFISLIEEIGIIGRVGRWVMEEACRTATTWPGTIGIVVNLSPVQFASDELVDNVRRILADTGLEPARLELDISEAILLKDAGATVSTLQRLRELGVQLSMDDFGTGYSSLGYLRKFPFDKIKIDRSFMRDLDSAGSAAIVRAIAGLANMLGISAVAEGVETEDQFARAQLEGYQEVQGFLFGQPVQGADVPALLSRTTPPRAGAAVA</sequence>
<dbReference type="Gene3D" id="3.20.20.450">
    <property type="entry name" value="EAL domain"/>
    <property type="match status" value="1"/>
</dbReference>
<feature type="domain" description="HAMP" evidence="3">
    <location>
        <begin position="367"/>
        <end position="423"/>
    </location>
</feature>
<evidence type="ECO:0000259" key="3">
    <source>
        <dbReference type="PROSITE" id="PS50885"/>
    </source>
</evidence>
<dbReference type="SUPFAM" id="SSF141868">
    <property type="entry name" value="EAL domain-like"/>
    <property type="match status" value="1"/>
</dbReference>
<keyword evidence="6" id="KW-1185">Reference proteome</keyword>
<dbReference type="SMART" id="SM00304">
    <property type="entry name" value="HAMP"/>
    <property type="match status" value="1"/>
</dbReference>
<reference evidence="5 6" key="1">
    <citation type="submission" date="2018-05" db="EMBL/GenBank/DDBJ databases">
        <title>Acuticoccus sediminis sp. nov., isolated from deep-sea sediment of Indian Ocean.</title>
        <authorList>
            <person name="Liu X."/>
            <person name="Lai Q."/>
            <person name="Du Y."/>
            <person name="Sun F."/>
            <person name="Zhang X."/>
            <person name="Wang S."/>
            <person name="Shao Z."/>
        </authorList>
    </citation>
    <scope>NUCLEOTIDE SEQUENCE [LARGE SCALE GENOMIC DNA]</scope>
    <source>
        <strain evidence="5 6">PTG4-2</strain>
    </source>
</reference>
<dbReference type="PROSITE" id="PS50887">
    <property type="entry name" value="GGDEF"/>
    <property type="match status" value="1"/>
</dbReference>
<dbReference type="Pfam" id="PF00672">
    <property type="entry name" value="HAMP"/>
    <property type="match status" value="1"/>
</dbReference>
<comment type="caution">
    <text evidence="5">The sequence shown here is derived from an EMBL/GenBank/DDBJ whole genome shotgun (WGS) entry which is preliminary data.</text>
</comment>
<dbReference type="CDD" id="cd01948">
    <property type="entry name" value="EAL"/>
    <property type="match status" value="1"/>
</dbReference>
<dbReference type="SMART" id="SM00267">
    <property type="entry name" value="GGDEF"/>
    <property type="match status" value="1"/>
</dbReference>
<keyword evidence="1" id="KW-0812">Transmembrane</keyword>
<dbReference type="InterPro" id="IPR029787">
    <property type="entry name" value="Nucleotide_cyclase"/>
</dbReference>
<dbReference type="InterPro" id="IPR043128">
    <property type="entry name" value="Rev_trsase/Diguanyl_cyclase"/>
</dbReference>
<dbReference type="SMART" id="SM00052">
    <property type="entry name" value="EAL"/>
    <property type="match status" value="1"/>
</dbReference>
<protein>
    <submittedName>
        <fullName evidence="5">Diguanylate cyclase</fullName>
    </submittedName>
</protein>
<name>A0A8B2NRN3_9HYPH</name>
<dbReference type="Proteomes" id="UP000249590">
    <property type="component" value="Unassembled WGS sequence"/>
</dbReference>
<evidence type="ECO:0000256" key="1">
    <source>
        <dbReference type="SAM" id="Phobius"/>
    </source>
</evidence>
<evidence type="ECO:0000259" key="4">
    <source>
        <dbReference type="PROSITE" id="PS50887"/>
    </source>
</evidence>
<dbReference type="InterPro" id="IPR000160">
    <property type="entry name" value="GGDEF_dom"/>
</dbReference>
<dbReference type="RefSeq" id="WP_111344489.1">
    <property type="nucleotide sequence ID" value="NZ_QHHQ01000002.1"/>
</dbReference>
<dbReference type="GO" id="GO:0016020">
    <property type="term" value="C:membrane"/>
    <property type="evidence" value="ECO:0007669"/>
    <property type="project" value="InterPro"/>
</dbReference>
<dbReference type="PANTHER" id="PTHR44757">
    <property type="entry name" value="DIGUANYLATE CYCLASE DGCP"/>
    <property type="match status" value="1"/>
</dbReference>
<dbReference type="Pfam" id="PF12860">
    <property type="entry name" value="PAS_7"/>
    <property type="match status" value="1"/>
</dbReference>
<evidence type="ECO:0000313" key="6">
    <source>
        <dbReference type="Proteomes" id="UP000249590"/>
    </source>
</evidence>
<evidence type="ECO:0000259" key="2">
    <source>
        <dbReference type="PROSITE" id="PS50883"/>
    </source>
</evidence>
<dbReference type="OrthoDB" id="9814202at2"/>
<dbReference type="Gene3D" id="6.10.340.10">
    <property type="match status" value="1"/>
</dbReference>
<organism evidence="5 6">
    <name type="scientific">Acuticoccus sediminis</name>
    <dbReference type="NCBI Taxonomy" id="2184697"/>
    <lineage>
        <taxon>Bacteria</taxon>
        <taxon>Pseudomonadati</taxon>
        <taxon>Pseudomonadota</taxon>
        <taxon>Alphaproteobacteria</taxon>
        <taxon>Hyphomicrobiales</taxon>
        <taxon>Amorphaceae</taxon>
        <taxon>Acuticoccus</taxon>
    </lineage>
</organism>
<dbReference type="InterPro" id="IPR052155">
    <property type="entry name" value="Biofilm_reg_signaling"/>
</dbReference>
<dbReference type="Pfam" id="PF00990">
    <property type="entry name" value="GGDEF"/>
    <property type="match status" value="1"/>
</dbReference>
<dbReference type="CDD" id="cd06225">
    <property type="entry name" value="HAMP"/>
    <property type="match status" value="1"/>
</dbReference>
<dbReference type="PANTHER" id="PTHR44757:SF2">
    <property type="entry name" value="BIOFILM ARCHITECTURE MAINTENANCE PROTEIN MBAA"/>
    <property type="match status" value="1"/>
</dbReference>
<evidence type="ECO:0000313" key="5">
    <source>
        <dbReference type="EMBL" id="RAI01561.1"/>
    </source>
</evidence>
<keyword evidence="1" id="KW-0472">Membrane</keyword>
<dbReference type="Gene3D" id="3.30.70.270">
    <property type="match status" value="1"/>
</dbReference>
<dbReference type="SUPFAM" id="SSF158472">
    <property type="entry name" value="HAMP domain-like"/>
    <property type="match status" value="1"/>
</dbReference>
<dbReference type="SUPFAM" id="SSF55073">
    <property type="entry name" value="Nucleotide cyclase"/>
    <property type="match status" value="1"/>
</dbReference>
<dbReference type="SUPFAM" id="SSF55785">
    <property type="entry name" value="PYP-like sensor domain (PAS domain)"/>
    <property type="match status" value="1"/>
</dbReference>
<accession>A0A8B2NRN3</accession>